<dbReference type="Pfam" id="PF05368">
    <property type="entry name" value="NmrA"/>
    <property type="match status" value="1"/>
</dbReference>
<evidence type="ECO:0000256" key="1">
    <source>
        <dbReference type="ARBA" id="ARBA00006328"/>
    </source>
</evidence>
<dbReference type="HOGENOM" id="CLU_007383_8_1_1"/>
<evidence type="ECO:0000256" key="3">
    <source>
        <dbReference type="ARBA" id="ARBA00023002"/>
    </source>
</evidence>
<keyword evidence="6" id="KW-1185">Reference proteome</keyword>
<evidence type="ECO:0000259" key="4">
    <source>
        <dbReference type="Pfam" id="PF05368"/>
    </source>
</evidence>
<proteinExistence type="inferred from homology"/>
<dbReference type="Gene3D" id="3.90.25.10">
    <property type="entry name" value="UDP-galactose 4-epimerase, domain 1"/>
    <property type="match status" value="1"/>
</dbReference>
<dbReference type="GO" id="GO:0016491">
    <property type="term" value="F:oxidoreductase activity"/>
    <property type="evidence" value="ECO:0007669"/>
    <property type="project" value="UniProtKB-KW"/>
</dbReference>
<keyword evidence="2" id="KW-0521">NADP</keyword>
<protein>
    <recommendedName>
        <fullName evidence="4">NmrA-like domain-containing protein</fullName>
    </recommendedName>
</protein>
<dbReference type="AlphaFoldDB" id="A0A084QX06"/>
<dbReference type="PANTHER" id="PTHR42748">
    <property type="entry name" value="NITROGEN METABOLITE REPRESSION PROTEIN NMRA FAMILY MEMBER"/>
    <property type="match status" value="1"/>
</dbReference>
<dbReference type="Proteomes" id="UP000028524">
    <property type="component" value="Unassembled WGS sequence"/>
</dbReference>
<evidence type="ECO:0000256" key="2">
    <source>
        <dbReference type="ARBA" id="ARBA00022857"/>
    </source>
</evidence>
<dbReference type="InterPro" id="IPR008030">
    <property type="entry name" value="NmrA-like"/>
</dbReference>
<dbReference type="STRING" id="1283841.A0A084QX06"/>
<dbReference type="SUPFAM" id="SSF51735">
    <property type="entry name" value="NAD(P)-binding Rossmann-fold domains"/>
    <property type="match status" value="1"/>
</dbReference>
<dbReference type="PANTHER" id="PTHR42748:SF30">
    <property type="entry name" value="NMRA-LIKE DOMAIN-CONTAINING PROTEIN"/>
    <property type="match status" value="1"/>
</dbReference>
<dbReference type="EMBL" id="KL659845">
    <property type="protein sequence ID" value="KFA68491.1"/>
    <property type="molecule type" value="Genomic_DNA"/>
</dbReference>
<keyword evidence="3" id="KW-0560">Oxidoreductase</keyword>
<dbReference type="OMA" id="YGYFGGA"/>
<feature type="domain" description="NmrA-like" evidence="4">
    <location>
        <begin position="1"/>
        <end position="299"/>
    </location>
</feature>
<dbReference type="Gene3D" id="3.40.50.720">
    <property type="entry name" value="NAD(P)-binding Rossmann-like Domain"/>
    <property type="match status" value="1"/>
</dbReference>
<dbReference type="InterPro" id="IPR051164">
    <property type="entry name" value="NmrA-like_oxidored"/>
</dbReference>
<dbReference type="CDD" id="cd05251">
    <property type="entry name" value="NmrA_like_SDR_a"/>
    <property type="match status" value="1"/>
</dbReference>
<dbReference type="GO" id="GO:0005634">
    <property type="term" value="C:nucleus"/>
    <property type="evidence" value="ECO:0007669"/>
    <property type="project" value="TreeGrafter"/>
</dbReference>
<gene>
    <name evidence="5" type="ORF">S40285_05409</name>
</gene>
<organism evidence="5 6">
    <name type="scientific">Stachybotrys chlorohalonatus (strain IBT 40285)</name>
    <dbReference type="NCBI Taxonomy" id="1283841"/>
    <lineage>
        <taxon>Eukaryota</taxon>
        <taxon>Fungi</taxon>
        <taxon>Dikarya</taxon>
        <taxon>Ascomycota</taxon>
        <taxon>Pezizomycotina</taxon>
        <taxon>Sordariomycetes</taxon>
        <taxon>Hypocreomycetidae</taxon>
        <taxon>Hypocreales</taxon>
        <taxon>Stachybotryaceae</taxon>
        <taxon>Stachybotrys</taxon>
    </lineage>
</organism>
<dbReference type="InterPro" id="IPR036291">
    <property type="entry name" value="NAD(P)-bd_dom_sf"/>
</dbReference>
<evidence type="ECO:0000313" key="6">
    <source>
        <dbReference type="Proteomes" id="UP000028524"/>
    </source>
</evidence>
<comment type="similarity">
    <text evidence="1">Belongs to the NmrA-type oxidoreductase family.</text>
</comment>
<accession>A0A084QX06</accession>
<name>A0A084QX06_STAC4</name>
<dbReference type="OrthoDB" id="300709at2759"/>
<evidence type="ECO:0000313" key="5">
    <source>
        <dbReference type="EMBL" id="KFA68491.1"/>
    </source>
</evidence>
<sequence length="307" mass="33850">MSKLLTVFGATGHQGKALIDYVLANPSLSPLFTLRAVTRDPTKPAAIALKERGVEVVKADLDVRSTVFEAVAGSYAVFAVTQFWERASAEVEIAQGKAMADAAVAAGVTQLIWSSLPNVTEMTQGKITVVEHFDSKAEVESYIRTLDIKSMFYMPGWFMQNFLLPGMQPQKQMDGGSYVLPVPWSPETPTPLVDIRDTGKFLTPALLRPDEYHGKRFTCATSFTTPAEIAEIWSNVTGKKVVHQVPGSAQHASVVNPPGLKEAGDLLYQYGYYGPTGEADLVWTLEQLDEKPTSWEQFLRDNEPWFT</sequence>
<dbReference type="InParanoid" id="A0A084QX06"/>
<reference evidence="5 6" key="1">
    <citation type="journal article" date="2014" name="BMC Genomics">
        <title>Comparative genome sequencing reveals chemotype-specific gene clusters in the toxigenic black mold Stachybotrys.</title>
        <authorList>
            <person name="Semeiks J."/>
            <person name="Borek D."/>
            <person name="Otwinowski Z."/>
            <person name="Grishin N.V."/>
        </authorList>
    </citation>
    <scope>NUCLEOTIDE SEQUENCE [LARGE SCALE GENOMIC DNA]</scope>
    <source>
        <strain evidence="5 6">IBT 40285</strain>
    </source>
</reference>